<gene>
    <name evidence="1" type="ORF">HAX54_050521</name>
</gene>
<protein>
    <submittedName>
        <fullName evidence="1">Uncharacterized protein</fullName>
    </submittedName>
</protein>
<sequence>QGASLLELRRRLCRVAPSVALGGLCFAHAIAQEVVPRHAPCSAEMLPPRTSQCSAHWRLAPLVAHFQGCRHVDLVTWHTRGHNQTCNGTRRQQGVVMAKVCTMAPKHGTVPASEDQDLSGKMAWCRLDKRQVRAKDLTTRRLGVGLIRCGKKVPSGHGIDVQDEACTLRTGTTKAASHGAFIPRHGKASQWVVDSDSATEAGRRTRLACDGKVGELGVQDWHQKWEIGTKGRPSAHACLARTRSWHMAQWLGSLLDLGKTSLLAKGSESSLVTTGIIARQFGESKNTSSRLIGRKLDHRGRRFQLVAKCHGSMTLSTIAASEGQGLDGKTVWRGIEKVLANQWHEGMALIRNMVASGSSAVTVRLRQVDAQGWNAIARRDGLARRLGTKYGRLVPRAGPACRVS</sequence>
<organism evidence="1 2">
    <name type="scientific">Datura stramonium</name>
    <name type="common">Jimsonweed</name>
    <name type="synonym">Common thornapple</name>
    <dbReference type="NCBI Taxonomy" id="4076"/>
    <lineage>
        <taxon>Eukaryota</taxon>
        <taxon>Viridiplantae</taxon>
        <taxon>Streptophyta</taxon>
        <taxon>Embryophyta</taxon>
        <taxon>Tracheophyta</taxon>
        <taxon>Spermatophyta</taxon>
        <taxon>Magnoliopsida</taxon>
        <taxon>eudicotyledons</taxon>
        <taxon>Gunneridae</taxon>
        <taxon>Pentapetalae</taxon>
        <taxon>asterids</taxon>
        <taxon>lamiids</taxon>
        <taxon>Solanales</taxon>
        <taxon>Solanaceae</taxon>
        <taxon>Solanoideae</taxon>
        <taxon>Datureae</taxon>
        <taxon>Datura</taxon>
    </lineage>
</organism>
<accession>A0ABS8SXC2</accession>
<evidence type="ECO:0000313" key="2">
    <source>
        <dbReference type="Proteomes" id="UP000823775"/>
    </source>
</evidence>
<reference evidence="1 2" key="1">
    <citation type="journal article" date="2021" name="BMC Genomics">
        <title>Datura genome reveals duplications of psychoactive alkaloid biosynthetic genes and high mutation rate following tissue culture.</title>
        <authorList>
            <person name="Rajewski A."/>
            <person name="Carter-House D."/>
            <person name="Stajich J."/>
            <person name="Litt A."/>
        </authorList>
    </citation>
    <scope>NUCLEOTIDE SEQUENCE [LARGE SCALE GENOMIC DNA]</scope>
    <source>
        <strain evidence="1">AR-01</strain>
    </source>
</reference>
<evidence type="ECO:0000313" key="1">
    <source>
        <dbReference type="EMBL" id="MCD7463414.1"/>
    </source>
</evidence>
<feature type="non-terminal residue" evidence="1">
    <location>
        <position position="1"/>
    </location>
</feature>
<keyword evidence="2" id="KW-1185">Reference proteome</keyword>
<dbReference type="Proteomes" id="UP000823775">
    <property type="component" value="Unassembled WGS sequence"/>
</dbReference>
<dbReference type="EMBL" id="JACEIK010000885">
    <property type="protein sequence ID" value="MCD7463414.1"/>
    <property type="molecule type" value="Genomic_DNA"/>
</dbReference>
<name>A0ABS8SXC2_DATST</name>
<comment type="caution">
    <text evidence="1">The sequence shown here is derived from an EMBL/GenBank/DDBJ whole genome shotgun (WGS) entry which is preliminary data.</text>
</comment>
<proteinExistence type="predicted"/>